<dbReference type="PANTHER" id="PTHR11071">
    <property type="entry name" value="PEPTIDYL-PROLYL CIS-TRANS ISOMERASE"/>
    <property type="match status" value="1"/>
</dbReference>
<dbReference type="Gene3D" id="2.40.100.10">
    <property type="entry name" value="Cyclophilin-like"/>
    <property type="match status" value="1"/>
</dbReference>
<dbReference type="InterPro" id="IPR020892">
    <property type="entry name" value="Cyclophilin-type_PPIase_CS"/>
</dbReference>
<dbReference type="InterPro" id="IPR025659">
    <property type="entry name" value="Tubby-like_C"/>
</dbReference>
<evidence type="ECO:0000256" key="4">
    <source>
        <dbReference type="ARBA" id="ARBA00023235"/>
    </source>
</evidence>
<dbReference type="InterPro" id="IPR029000">
    <property type="entry name" value="Cyclophilin-like_dom_sf"/>
</dbReference>
<dbReference type="Pfam" id="PF00160">
    <property type="entry name" value="Pro_isomerase"/>
    <property type="match status" value="1"/>
</dbReference>
<dbReference type="SUPFAM" id="SSF50891">
    <property type="entry name" value="Cyclophilin-like"/>
    <property type="match status" value="1"/>
</dbReference>
<dbReference type="EMBL" id="CAJNJQ010001472">
    <property type="protein sequence ID" value="CAE7139820.1"/>
    <property type="molecule type" value="Genomic_DNA"/>
</dbReference>
<dbReference type="EC" id="5.2.1.8" evidence="2"/>
<name>A0A8H3HY73_9AGAM</name>
<dbReference type="PRINTS" id="PR00153">
    <property type="entry name" value="CSAPPISMRASE"/>
</dbReference>
<dbReference type="Gene3D" id="2.40.160.200">
    <property type="entry name" value="LURP1-related"/>
    <property type="match status" value="1"/>
</dbReference>
<organism evidence="6 7">
    <name type="scientific">Rhizoctonia solani</name>
    <dbReference type="NCBI Taxonomy" id="456999"/>
    <lineage>
        <taxon>Eukaryota</taxon>
        <taxon>Fungi</taxon>
        <taxon>Dikarya</taxon>
        <taxon>Basidiomycota</taxon>
        <taxon>Agaricomycotina</taxon>
        <taxon>Agaricomycetes</taxon>
        <taxon>Cantharellales</taxon>
        <taxon>Ceratobasidiaceae</taxon>
        <taxon>Rhizoctonia</taxon>
    </lineage>
</organism>
<sequence>MGSSGSTIEFAPLVPQNPPLGVMPAYAQNHELTLKLREKRMSLSGDSFEITDPQGRPYFKMEGDAFSFRDKKTLKQADGRPIFNIQNKLLTIHSRYLVYNANESTESEPLFVVKAHFSLTGAKLDVAFKNAADGREVVFDLRGSFFDRSAEITVNGQPVARISRQFLNSGELLFDQQTYYLTVAPGVQLYGDIVPQTAENFRALCTGEKGIGASGCKLWFQESTFHRVVPGFVIQGGDFTMGNGRGGESIYGRKFADESFECKHDRAGLLSMANSGQNTNTSQFFITLAPQPGLDGKNVVFGEVVEGMDIAIEKTPTKNDKPTLEVKIVQCGQLQSK</sequence>
<dbReference type="PANTHER" id="PTHR11071:SF561">
    <property type="entry name" value="PEPTIDYL-PROLYL CIS-TRANS ISOMERASE D-RELATED"/>
    <property type="match status" value="1"/>
</dbReference>
<evidence type="ECO:0000313" key="6">
    <source>
        <dbReference type="EMBL" id="CAE7139820.1"/>
    </source>
</evidence>
<evidence type="ECO:0000256" key="1">
    <source>
        <dbReference type="ARBA" id="ARBA00000971"/>
    </source>
</evidence>
<dbReference type="InterPro" id="IPR002130">
    <property type="entry name" value="Cyclophilin-type_PPIase_dom"/>
</dbReference>
<dbReference type="PROSITE" id="PS50072">
    <property type="entry name" value="CSA_PPIASE_2"/>
    <property type="match status" value="1"/>
</dbReference>
<evidence type="ECO:0000259" key="5">
    <source>
        <dbReference type="PROSITE" id="PS50072"/>
    </source>
</evidence>
<dbReference type="FunFam" id="2.40.100.10:FF:000025">
    <property type="entry name" value="Peptidyl-prolyl cis-trans isomerase CYP19-2"/>
    <property type="match status" value="1"/>
</dbReference>
<dbReference type="SUPFAM" id="SSF54518">
    <property type="entry name" value="Tubby C-terminal domain-like"/>
    <property type="match status" value="1"/>
</dbReference>
<proteinExistence type="predicted"/>
<comment type="caution">
    <text evidence="6">The sequence shown here is derived from an EMBL/GenBank/DDBJ whole genome shotgun (WGS) entry which is preliminary data.</text>
</comment>
<accession>A0A8H3HY73</accession>
<reference evidence="6" key="1">
    <citation type="submission" date="2021-01" db="EMBL/GenBank/DDBJ databases">
        <authorList>
            <person name="Kaushik A."/>
        </authorList>
    </citation>
    <scope>NUCLEOTIDE SEQUENCE</scope>
    <source>
        <strain evidence="6">AG5</strain>
    </source>
</reference>
<protein>
    <recommendedName>
        <fullName evidence="2">peptidylprolyl isomerase</fullName>
        <ecNumber evidence="2">5.2.1.8</ecNumber>
    </recommendedName>
</protein>
<keyword evidence="3" id="KW-0697">Rotamase</keyword>
<dbReference type="Proteomes" id="UP000663827">
    <property type="component" value="Unassembled WGS sequence"/>
</dbReference>
<comment type="catalytic activity">
    <reaction evidence="1">
        <text>[protein]-peptidylproline (omega=180) = [protein]-peptidylproline (omega=0)</text>
        <dbReference type="Rhea" id="RHEA:16237"/>
        <dbReference type="Rhea" id="RHEA-COMP:10747"/>
        <dbReference type="Rhea" id="RHEA-COMP:10748"/>
        <dbReference type="ChEBI" id="CHEBI:83833"/>
        <dbReference type="ChEBI" id="CHEBI:83834"/>
        <dbReference type="EC" id="5.2.1.8"/>
    </reaction>
</comment>
<feature type="domain" description="PPIase cyclophilin-type" evidence="5">
    <location>
        <begin position="187"/>
        <end position="333"/>
    </location>
</feature>
<gene>
    <name evidence="6" type="ORF">RDB_LOCUS73305</name>
</gene>
<evidence type="ECO:0000256" key="2">
    <source>
        <dbReference type="ARBA" id="ARBA00013194"/>
    </source>
</evidence>
<dbReference type="GO" id="GO:0005737">
    <property type="term" value="C:cytoplasm"/>
    <property type="evidence" value="ECO:0007669"/>
    <property type="project" value="TreeGrafter"/>
</dbReference>
<evidence type="ECO:0000256" key="3">
    <source>
        <dbReference type="ARBA" id="ARBA00023110"/>
    </source>
</evidence>
<dbReference type="GO" id="GO:0003755">
    <property type="term" value="F:peptidyl-prolyl cis-trans isomerase activity"/>
    <property type="evidence" value="ECO:0007669"/>
    <property type="project" value="UniProtKB-KW"/>
</dbReference>
<dbReference type="AlphaFoldDB" id="A0A8H3HY73"/>
<dbReference type="GO" id="GO:0016018">
    <property type="term" value="F:cyclosporin A binding"/>
    <property type="evidence" value="ECO:0007669"/>
    <property type="project" value="TreeGrafter"/>
</dbReference>
<evidence type="ECO:0000313" key="7">
    <source>
        <dbReference type="Proteomes" id="UP000663827"/>
    </source>
</evidence>
<keyword evidence="4" id="KW-0413">Isomerase</keyword>
<dbReference type="PROSITE" id="PS00170">
    <property type="entry name" value="CSA_PPIASE_1"/>
    <property type="match status" value="1"/>
</dbReference>
<dbReference type="InterPro" id="IPR038595">
    <property type="entry name" value="LOR_sf"/>
</dbReference>
<dbReference type="GO" id="GO:0006457">
    <property type="term" value="P:protein folding"/>
    <property type="evidence" value="ECO:0007669"/>
    <property type="project" value="InterPro"/>
</dbReference>